<evidence type="ECO:0000256" key="5">
    <source>
        <dbReference type="ARBA" id="ARBA00023239"/>
    </source>
</evidence>
<dbReference type="SUPFAM" id="SSF53686">
    <property type="entry name" value="Tryptophan synthase beta subunit-like PLP-dependent enzymes"/>
    <property type="match status" value="1"/>
</dbReference>
<dbReference type="PANTHER" id="PTHR48078">
    <property type="entry name" value="THREONINE DEHYDRATASE, MITOCHONDRIAL-RELATED"/>
    <property type="match status" value="1"/>
</dbReference>
<dbReference type="Pfam" id="PF00291">
    <property type="entry name" value="PALP"/>
    <property type="match status" value="1"/>
</dbReference>
<evidence type="ECO:0000256" key="6">
    <source>
        <dbReference type="ARBA" id="ARBA00041766"/>
    </source>
</evidence>
<sequence length="165" mass="18011">MSSYTYSFDQISSTLHEKTPLIESPKISAACNHRVLLKLDNLQPAGSFKIRGIGNLVQRGIENGKRSAISSSGGNAGLAAAYACARSNIPCHVFVPNSTPQFAADNIKEHAAQVTYHGENWNAADNEARRHLTEESIYIHPFDGEDIWNGHATIIDELKGKLIIP</sequence>
<evidence type="ECO:0000313" key="11">
    <source>
        <dbReference type="Proteomes" id="UP001158576"/>
    </source>
</evidence>
<evidence type="ECO:0000256" key="8">
    <source>
        <dbReference type="ARBA" id="ARBA00049406"/>
    </source>
</evidence>
<evidence type="ECO:0000256" key="4">
    <source>
        <dbReference type="ARBA" id="ARBA00022898"/>
    </source>
</evidence>
<dbReference type="Proteomes" id="UP001158576">
    <property type="component" value="Chromosome XSR"/>
</dbReference>
<evidence type="ECO:0000256" key="2">
    <source>
        <dbReference type="ARBA" id="ARBA00010869"/>
    </source>
</evidence>
<protein>
    <recommendedName>
        <fullName evidence="3">L-serine ammonia-lyase</fullName>
        <ecNumber evidence="3">4.3.1.17</ecNumber>
    </recommendedName>
    <alternativeName>
        <fullName evidence="6">L-serine deaminase</fullName>
    </alternativeName>
    <alternativeName>
        <fullName evidence="7">L-threonine dehydratase</fullName>
    </alternativeName>
</protein>
<keyword evidence="4" id="KW-0663">Pyridoxal phosphate</keyword>
<dbReference type="EMBL" id="OU015569">
    <property type="protein sequence ID" value="CAG5096669.1"/>
    <property type="molecule type" value="Genomic_DNA"/>
</dbReference>
<evidence type="ECO:0000256" key="3">
    <source>
        <dbReference type="ARBA" id="ARBA00012093"/>
    </source>
</evidence>
<accession>A0ABN7SEP6</accession>
<gene>
    <name evidence="10" type="ORF">OKIOD_LOCUS6286</name>
</gene>
<comment type="similarity">
    <text evidence="2">Belongs to the serine/threonine dehydratase family.</text>
</comment>
<reference evidence="10 11" key="1">
    <citation type="submission" date="2021-04" db="EMBL/GenBank/DDBJ databases">
        <authorList>
            <person name="Bliznina A."/>
        </authorList>
    </citation>
    <scope>NUCLEOTIDE SEQUENCE [LARGE SCALE GENOMIC DNA]</scope>
</reference>
<feature type="domain" description="Tryptophan synthase beta chain-like PALP" evidence="9">
    <location>
        <begin position="15"/>
        <end position="158"/>
    </location>
</feature>
<dbReference type="PANTHER" id="PTHR48078:SF2">
    <property type="entry name" value="CATABOLIC L-SERINE_THREONINE DEHYDRATASE"/>
    <property type="match status" value="1"/>
</dbReference>
<evidence type="ECO:0000259" key="9">
    <source>
        <dbReference type="Pfam" id="PF00291"/>
    </source>
</evidence>
<keyword evidence="11" id="KW-1185">Reference proteome</keyword>
<organism evidence="10 11">
    <name type="scientific">Oikopleura dioica</name>
    <name type="common">Tunicate</name>
    <dbReference type="NCBI Taxonomy" id="34765"/>
    <lineage>
        <taxon>Eukaryota</taxon>
        <taxon>Metazoa</taxon>
        <taxon>Chordata</taxon>
        <taxon>Tunicata</taxon>
        <taxon>Appendicularia</taxon>
        <taxon>Copelata</taxon>
        <taxon>Oikopleuridae</taxon>
        <taxon>Oikopleura</taxon>
    </lineage>
</organism>
<dbReference type="EC" id="4.3.1.17" evidence="3"/>
<comment type="cofactor">
    <cofactor evidence="1">
        <name>pyridoxal 5'-phosphate</name>
        <dbReference type="ChEBI" id="CHEBI:597326"/>
    </cofactor>
</comment>
<name>A0ABN7SEP6_OIKDI</name>
<dbReference type="InterPro" id="IPR001926">
    <property type="entry name" value="TrpB-like_PALP"/>
</dbReference>
<dbReference type="InterPro" id="IPR036052">
    <property type="entry name" value="TrpB-like_PALP_sf"/>
</dbReference>
<evidence type="ECO:0000256" key="1">
    <source>
        <dbReference type="ARBA" id="ARBA00001933"/>
    </source>
</evidence>
<comment type="catalytic activity">
    <reaction evidence="8">
        <text>L-serine = pyruvate + NH4(+)</text>
        <dbReference type="Rhea" id="RHEA:19169"/>
        <dbReference type="ChEBI" id="CHEBI:15361"/>
        <dbReference type="ChEBI" id="CHEBI:28938"/>
        <dbReference type="ChEBI" id="CHEBI:33384"/>
        <dbReference type="EC" id="4.3.1.17"/>
    </reaction>
</comment>
<dbReference type="InterPro" id="IPR050147">
    <property type="entry name" value="Ser/Thr_Dehydratase"/>
</dbReference>
<evidence type="ECO:0000313" key="10">
    <source>
        <dbReference type="EMBL" id="CAG5096669.1"/>
    </source>
</evidence>
<proteinExistence type="inferred from homology"/>
<dbReference type="Gene3D" id="3.40.50.1100">
    <property type="match status" value="2"/>
</dbReference>
<keyword evidence="5" id="KW-0456">Lyase</keyword>
<evidence type="ECO:0000256" key="7">
    <source>
        <dbReference type="ARBA" id="ARBA00042605"/>
    </source>
</evidence>